<dbReference type="EMBL" id="CYUE01000020">
    <property type="protein sequence ID" value="CUK26293.1"/>
    <property type="molecule type" value="Genomic_DNA"/>
</dbReference>
<gene>
    <name evidence="1" type="ORF">TA5114_02102</name>
</gene>
<evidence type="ECO:0000313" key="1">
    <source>
        <dbReference type="EMBL" id="CUK26293.1"/>
    </source>
</evidence>
<accession>A0A0P1IS61</accession>
<organism evidence="1 2">
    <name type="scientific">Cognatishimia activa</name>
    <dbReference type="NCBI Taxonomy" id="1715691"/>
    <lineage>
        <taxon>Bacteria</taxon>
        <taxon>Pseudomonadati</taxon>
        <taxon>Pseudomonadota</taxon>
        <taxon>Alphaproteobacteria</taxon>
        <taxon>Rhodobacterales</taxon>
        <taxon>Paracoccaceae</taxon>
        <taxon>Cognatishimia</taxon>
    </lineage>
</organism>
<reference evidence="2" key="1">
    <citation type="submission" date="2015-09" db="EMBL/GenBank/DDBJ databases">
        <authorList>
            <person name="Rodrigo-Torres Lidia"/>
            <person name="Arahal R.David."/>
        </authorList>
    </citation>
    <scope>NUCLEOTIDE SEQUENCE [LARGE SCALE GENOMIC DNA]</scope>
    <source>
        <strain evidence="2">CECT 5114</strain>
    </source>
</reference>
<dbReference type="AlphaFoldDB" id="A0A0P1IS61"/>
<name>A0A0P1IS61_9RHOB</name>
<keyword evidence="2" id="KW-1185">Reference proteome</keyword>
<sequence>MRACALERVIADGVGDGKWGEVDGEFQGFFFRG</sequence>
<protein>
    <submittedName>
        <fullName evidence="1">Uncharacterized protein</fullName>
    </submittedName>
</protein>
<evidence type="ECO:0000313" key="2">
    <source>
        <dbReference type="Proteomes" id="UP000051184"/>
    </source>
</evidence>
<dbReference type="Proteomes" id="UP000051184">
    <property type="component" value="Unassembled WGS sequence"/>
</dbReference>
<proteinExistence type="predicted"/>